<evidence type="ECO:0000313" key="3">
    <source>
        <dbReference type="Proteomes" id="UP000756921"/>
    </source>
</evidence>
<dbReference type="PROSITE" id="PS51762">
    <property type="entry name" value="GH16_2"/>
    <property type="match status" value="1"/>
</dbReference>
<dbReference type="Pfam" id="PF00722">
    <property type="entry name" value="Glyco_hydro_16"/>
    <property type="match status" value="1"/>
</dbReference>
<organism evidence="2 3">
    <name type="scientific">Paraphaeosphaeria minitans</name>
    <dbReference type="NCBI Taxonomy" id="565426"/>
    <lineage>
        <taxon>Eukaryota</taxon>
        <taxon>Fungi</taxon>
        <taxon>Dikarya</taxon>
        <taxon>Ascomycota</taxon>
        <taxon>Pezizomycotina</taxon>
        <taxon>Dothideomycetes</taxon>
        <taxon>Pleosporomycetidae</taxon>
        <taxon>Pleosporales</taxon>
        <taxon>Massarineae</taxon>
        <taxon>Didymosphaeriaceae</taxon>
        <taxon>Paraphaeosphaeria</taxon>
    </lineage>
</organism>
<dbReference type="InterPro" id="IPR000757">
    <property type="entry name" value="Beta-glucanase-like"/>
</dbReference>
<dbReference type="InterPro" id="IPR013320">
    <property type="entry name" value="ConA-like_dom_sf"/>
</dbReference>
<gene>
    <name evidence="2" type="ORF">PMIN01_07158</name>
</gene>
<dbReference type="AlphaFoldDB" id="A0A9P6GH26"/>
<dbReference type="Gene3D" id="2.60.120.200">
    <property type="match status" value="1"/>
</dbReference>
<dbReference type="PANTHER" id="PTHR10963">
    <property type="entry name" value="GLYCOSYL HYDROLASE-RELATED"/>
    <property type="match status" value="1"/>
</dbReference>
<comment type="caution">
    <text evidence="2">The sequence shown here is derived from an EMBL/GenBank/DDBJ whole genome shotgun (WGS) entry which is preliminary data.</text>
</comment>
<dbReference type="Proteomes" id="UP000756921">
    <property type="component" value="Unassembled WGS sequence"/>
</dbReference>
<dbReference type="GO" id="GO:0009277">
    <property type="term" value="C:fungal-type cell wall"/>
    <property type="evidence" value="ECO:0007669"/>
    <property type="project" value="TreeGrafter"/>
</dbReference>
<feature type="domain" description="GH16" evidence="1">
    <location>
        <begin position="1"/>
        <end position="122"/>
    </location>
</feature>
<reference evidence="2" key="1">
    <citation type="journal article" date="2020" name="Mol. Plant Microbe Interact.">
        <title>Genome Sequence of the Biocontrol Agent Coniothyrium minitans strain Conio (IMI 134523).</title>
        <authorList>
            <person name="Patel D."/>
            <person name="Shittu T.A."/>
            <person name="Baroncelli R."/>
            <person name="Muthumeenakshi S."/>
            <person name="Osborne T.H."/>
            <person name="Janganan T.K."/>
            <person name="Sreenivasaprasad S."/>
        </authorList>
    </citation>
    <scope>NUCLEOTIDE SEQUENCE</scope>
    <source>
        <strain evidence="2">Conio</strain>
    </source>
</reference>
<dbReference type="OrthoDB" id="4781at2759"/>
<dbReference type="PANTHER" id="PTHR10963:SF68">
    <property type="entry name" value="GLYCOSIDASE CRH1-RELATED"/>
    <property type="match status" value="1"/>
</dbReference>
<dbReference type="SUPFAM" id="SSF49899">
    <property type="entry name" value="Concanavalin A-like lectins/glucanases"/>
    <property type="match status" value="1"/>
</dbReference>
<keyword evidence="3" id="KW-1185">Reference proteome</keyword>
<dbReference type="GO" id="GO:0031505">
    <property type="term" value="P:fungal-type cell wall organization"/>
    <property type="evidence" value="ECO:0007669"/>
    <property type="project" value="TreeGrafter"/>
</dbReference>
<evidence type="ECO:0000259" key="1">
    <source>
        <dbReference type="PROSITE" id="PS51762"/>
    </source>
</evidence>
<dbReference type="GO" id="GO:0016757">
    <property type="term" value="F:glycosyltransferase activity"/>
    <property type="evidence" value="ECO:0007669"/>
    <property type="project" value="TreeGrafter"/>
</dbReference>
<dbReference type="EMBL" id="WJXW01000007">
    <property type="protein sequence ID" value="KAF9734255.1"/>
    <property type="molecule type" value="Genomic_DNA"/>
</dbReference>
<protein>
    <submittedName>
        <fullName evidence="2">Glycosidase crf1-like protein 3</fullName>
    </submittedName>
</protein>
<keyword evidence="2" id="KW-0326">Glycosidase</keyword>
<proteinExistence type="predicted"/>
<name>A0A9P6GH26_9PLEO</name>
<keyword evidence="2" id="KW-0378">Hydrolase</keyword>
<dbReference type="InterPro" id="IPR050546">
    <property type="entry name" value="Glycosyl_Hydrlase_16"/>
</dbReference>
<dbReference type="GO" id="GO:0005975">
    <property type="term" value="P:carbohydrate metabolic process"/>
    <property type="evidence" value="ECO:0007669"/>
    <property type="project" value="InterPro"/>
</dbReference>
<evidence type="ECO:0000313" key="2">
    <source>
        <dbReference type="EMBL" id="KAF9734255.1"/>
    </source>
</evidence>
<dbReference type="GO" id="GO:0004553">
    <property type="term" value="F:hydrolase activity, hydrolyzing O-glycosyl compounds"/>
    <property type="evidence" value="ECO:0007669"/>
    <property type="project" value="InterPro"/>
</dbReference>
<sequence length="122" mass="13867">MQTLLSGLAATFKNRHDAVQTWTKTYIFFGKVNIIMQASAGTGMISNVVLMSDDLDEIDWEWSGNNFGDFSSQGKVQTNYFGKGVTGWYDRGTTVEVQQPQAQFHTYSIDWNPDRIIWSIDE</sequence>
<accession>A0A9P6GH26</accession>